<dbReference type="EMBL" id="CYKH01001107">
    <property type="protein sequence ID" value="CUI14445.1"/>
    <property type="molecule type" value="Genomic_DNA"/>
</dbReference>
<dbReference type="SUPFAM" id="SSF52075">
    <property type="entry name" value="Outer arm dynein light chain 1"/>
    <property type="match status" value="1"/>
</dbReference>
<dbReference type="AlphaFoldDB" id="A0A0S4KH47"/>
<evidence type="ECO:0000313" key="4">
    <source>
        <dbReference type="EMBL" id="CUI14445.1"/>
    </source>
</evidence>
<dbReference type="InterPro" id="IPR032675">
    <property type="entry name" value="LRR_dom_sf"/>
</dbReference>
<keyword evidence="1" id="KW-0433">Leucine-rich repeat</keyword>
<dbReference type="OrthoDB" id="676979at2759"/>
<evidence type="ECO:0000256" key="2">
    <source>
        <dbReference type="ARBA" id="ARBA00022737"/>
    </source>
</evidence>
<dbReference type="Pfam" id="PF00560">
    <property type="entry name" value="LRR_1"/>
    <property type="match status" value="1"/>
</dbReference>
<dbReference type="OMA" id="PENRMWK"/>
<gene>
    <name evidence="4" type="ORF">BSAL_88250</name>
</gene>
<dbReference type="Proteomes" id="UP000051952">
    <property type="component" value="Unassembled WGS sequence"/>
</dbReference>
<name>A0A0S4KH47_BODSA</name>
<dbReference type="Gene3D" id="3.80.10.10">
    <property type="entry name" value="Ribonuclease Inhibitor"/>
    <property type="match status" value="2"/>
</dbReference>
<keyword evidence="5" id="KW-1185">Reference proteome</keyword>
<accession>A0A0S4KH47</accession>
<reference evidence="5" key="1">
    <citation type="submission" date="2015-09" db="EMBL/GenBank/DDBJ databases">
        <authorList>
            <consortium name="Pathogen Informatics"/>
        </authorList>
    </citation>
    <scope>NUCLEOTIDE SEQUENCE [LARGE SCALE GENOMIC DNA]</scope>
    <source>
        <strain evidence="5">Lake Konstanz</strain>
    </source>
</reference>
<evidence type="ECO:0000256" key="3">
    <source>
        <dbReference type="SAM" id="Coils"/>
    </source>
</evidence>
<feature type="coiled-coil region" evidence="3">
    <location>
        <begin position="283"/>
        <end position="366"/>
    </location>
</feature>
<proteinExistence type="predicted"/>
<evidence type="ECO:0000256" key="1">
    <source>
        <dbReference type="ARBA" id="ARBA00022614"/>
    </source>
</evidence>
<dbReference type="GO" id="GO:0005737">
    <property type="term" value="C:cytoplasm"/>
    <property type="evidence" value="ECO:0007669"/>
    <property type="project" value="TreeGrafter"/>
</dbReference>
<sequence length="381" mass="42649">MPSCSSESVFEQQKKKGLTQLFRMKLSFRGKGLLSFDANAVAMEASELSLHERSTFGALAGGVAASSSSSRQLRIVGLDISYNKMHTFLGSRSLPFLEVLDASHNAFRSAMNFPVSITRLDISFNVIESLMGLDTLTQLQFLDASHNHVDSVGRLPGSLQVLNLSHNSLITTEGLGHLTKVTKLNLENNRLTTVAQTASLGSMKALRHLTIGDNPVAQNTKLILFLEAEIPKLTTLDGVPLSQAHASFTYRAQKLKQQQQANQVRARTAKMARFQADTEGRFDDVVEQELRTLNARVKELERLASGQYETEVKCRRDFAIAKQQLKRTEEVASDQEREMQQLRSEIERDESTTESLERTLESLERAFQQQHALIVMKKLER</sequence>
<protein>
    <submittedName>
        <fullName evidence="4">Leucine-rich repeat protein, putative</fullName>
    </submittedName>
</protein>
<organism evidence="4 5">
    <name type="scientific">Bodo saltans</name>
    <name type="common">Flagellated protozoan</name>
    <dbReference type="NCBI Taxonomy" id="75058"/>
    <lineage>
        <taxon>Eukaryota</taxon>
        <taxon>Discoba</taxon>
        <taxon>Euglenozoa</taxon>
        <taxon>Kinetoplastea</taxon>
        <taxon>Metakinetoplastina</taxon>
        <taxon>Eubodonida</taxon>
        <taxon>Bodonidae</taxon>
        <taxon>Bodo</taxon>
    </lineage>
</organism>
<dbReference type="PANTHER" id="PTHR15454:SF56">
    <property type="entry name" value="PROTEIN PHOSPHATASE 1 REGULATORY SUBUNIT 7-RELATED"/>
    <property type="match status" value="1"/>
</dbReference>
<dbReference type="PANTHER" id="PTHR15454">
    <property type="entry name" value="NISCHARIN RELATED"/>
    <property type="match status" value="1"/>
</dbReference>
<keyword evidence="2" id="KW-0677">Repeat</keyword>
<evidence type="ECO:0000313" key="5">
    <source>
        <dbReference type="Proteomes" id="UP000051952"/>
    </source>
</evidence>
<dbReference type="VEuPathDB" id="TriTrypDB:BSAL_88250"/>
<dbReference type="InterPro" id="IPR001611">
    <property type="entry name" value="Leu-rich_rpt"/>
</dbReference>
<dbReference type="PROSITE" id="PS51450">
    <property type="entry name" value="LRR"/>
    <property type="match status" value="2"/>
</dbReference>
<keyword evidence="3" id="KW-0175">Coiled coil</keyword>